<evidence type="ECO:0000256" key="1">
    <source>
        <dbReference type="ARBA" id="ARBA00023127"/>
    </source>
</evidence>
<evidence type="ECO:0000259" key="4">
    <source>
        <dbReference type="Pfam" id="PF02984"/>
    </source>
</evidence>
<dbReference type="OrthoDB" id="25002at2759"/>
<feature type="region of interest" description="Disordered" evidence="2">
    <location>
        <begin position="299"/>
        <end position="328"/>
    </location>
</feature>
<dbReference type="Pfam" id="PF02984">
    <property type="entry name" value="Cyclin_C"/>
    <property type="match status" value="1"/>
</dbReference>
<protein>
    <recommendedName>
        <fullName evidence="7">Cyclin-like protein</fullName>
    </recommendedName>
</protein>
<evidence type="ECO:0008006" key="7">
    <source>
        <dbReference type="Google" id="ProtNLM"/>
    </source>
</evidence>
<gene>
    <name evidence="5" type="ORF">LY90DRAFT_702663</name>
</gene>
<dbReference type="EMBL" id="MCOG01000092">
    <property type="protein sequence ID" value="ORY52787.1"/>
    <property type="molecule type" value="Genomic_DNA"/>
</dbReference>
<evidence type="ECO:0000256" key="2">
    <source>
        <dbReference type="SAM" id="MobiDB-lite"/>
    </source>
</evidence>
<comment type="caution">
    <text evidence="5">The sequence shown here is derived from an EMBL/GenBank/DDBJ whole genome shotgun (WGS) entry which is preliminary data.</text>
</comment>
<feature type="compositionally biased region" description="Basic and acidic residues" evidence="2">
    <location>
        <begin position="310"/>
        <end position="327"/>
    </location>
</feature>
<dbReference type="InterPro" id="IPR004367">
    <property type="entry name" value="Cyclin_C-dom"/>
</dbReference>
<dbReference type="AlphaFoldDB" id="A0A1Y2D0Q9"/>
<dbReference type="GO" id="GO:0016538">
    <property type="term" value="F:cyclin-dependent protein serine/threonine kinase regulator activity"/>
    <property type="evidence" value="ECO:0007669"/>
    <property type="project" value="InterPro"/>
</dbReference>
<dbReference type="InterPro" id="IPR043198">
    <property type="entry name" value="Cyclin/Ssn8"/>
</dbReference>
<name>A0A1Y2D0Q9_9FUNG</name>
<feature type="compositionally biased region" description="Low complexity" evidence="2">
    <location>
        <begin position="501"/>
        <end position="528"/>
    </location>
</feature>
<organism evidence="5 6">
    <name type="scientific">Neocallimastix californiae</name>
    <dbReference type="NCBI Taxonomy" id="1754190"/>
    <lineage>
        <taxon>Eukaryota</taxon>
        <taxon>Fungi</taxon>
        <taxon>Fungi incertae sedis</taxon>
        <taxon>Chytridiomycota</taxon>
        <taxon>Chytridiomycota incertae sedis</taxon>
        <taxon>Neocallimastigomycetes</taxon>
        <taxon>Neocallimastigales</taxon>
        <taxon>Neocallimastigaceae</taxon>
        <taxon>Neocallimastix</taxon>
    </lineage>
</organism>
<dbReference type="STRING" id="1754190.A0A1Y2D0Q9"/>
<feature type="region of interest" description="Disordered" evidence="2">
    <location>
        <begin position="501"/>
        <end position="539"/>
    </location>
</feature>
<dbReference type="Gene3D" id="1.10.472.10">
    <property type="entry name" value="Cyclin-like"/>
    <property type="match status" value="2"/>
</dbReference>
<dbReference type="InterPro" id="IPR036915">
    <property type="entry name" value="Cyclin-like_sf"/>
</dbReference>
<dbReference type="SUPFAM" id="SSF47954">
    <property type="entry name" value="Cyclin-like"/>
    <property type="match status" value="2"/>
</dbReference>
<dbReference type="GO" id="GO:0006357">
    <property type="term" value="P:regulation of transcription by RNA polymerase II"/>
    <property type="evidence" value="ECO:0007669"/>
    <property type="project" value="InterPro"/>
</dbReference>
<sequence length="539" mass="63053">MSNKKENSWIFTQEELDNPPSKGYMTLAKERELRTLANKFVLNVAKAPRLKLSRATITTAQIFIHRYYMRRTFNDNPWDVSIGAIFLASKIEYEYTSRISRYLIHECARTAKKIADPNFELNRKQKEYGYWKNNMLYYETEILRVLYYDLNIDEPYSYSSKWCKENKVSIEEESIINYLLNESYIKTILCLQYPSKIIAAGAFVLATLNNKDIDWKKWKKNIDVSTNDIKDVSLKLKEMLIKTNEKSPSHYPHKYLSHKSFSTQDFVKSPSPLKISSLNNDFDKNNIDNKNVDNISITKSQLLSSPPKSDNSDHLEKDNHKNLKTSEDNIDDINIETKNLLNENEDWEVVDMDIDDDDDVIPNPNPNKNTNINTVIIENKKLEIKQAENLNEINNNMYINDKNITNHISSNNTNNNSIKYDNYKSKNNYPYYSNSRKHYLPPPPSFHYSRSRSRGNNSYSYHYSYSKAYSNNYSNSGQNYYNRNNNSSYYRSSISRNIVNSKLSNSDNNNNNINNINNTSNINNVSPNQPGKPNYYPQY</sequence>
<feature type="region of interest" description="Disordered" evidence="2">
    <location>
        <begin position="432"/>
        <end position="455"/>
    </location>
</feature>
<evidence type="ECO:0000259" key="3">
    <source>
        <dbReference type="Pfam" id="PF00134"/>
    </source>
</evidence>
<evidence type="ECO:0000313" key="5">
    <source>
        <dbReference type="EMBL" id="ORY52787.1"/>
    </source>
</evidence>
<evidence type="ECO:0000313" key="6">
    <source>
        <dbReference type="Proteomes" id="UP000193920"/>
    </source>
</evidence>
<proteinExistence type="predicted"/>
<reference evidence="5 6" key="1">
    <citation type="submission" date="2016-08" db="EMBL/GenBank/DDBJ databases">
        <title>A Parts List for Fungal Cellulosomes Revealed by Comparative Genomics.</title>
        <authorList>
            <consortium name="DOE Joint Genome Institute"/>
            <person name="Haitjema C.H."/>
            <person name="Gilmore S.P."/>
            <person name="Henske J.K."/>
            <person name="Solomon K.V."/>
            <person name="De Groot R."/>
            <person name="Kuo A."/>
            <person name="Mondo S.J."/>
            <person name="Salamov A.A."/>
            <person name="Labutti K."/>
            <person name="Zhao Z."/>
            <person name="Chiniquy J."/>
            <person name="Barry K."/>
            <person name="Brewer H.M."/>
            <person name="Purvine S.O."/>
            <person name="Wright A.T."/>
            <person name="Boxma B."/>
            <person name="Van Alen T."/>
            <person name="Hackstein J.H."/>
            <person name="Baker S.E."/>
            <person name="Grigoriev I.V."/>
            <person name="O'Malley M.A."/>
        </authorList>
    </citation>
    <scope>NUCLEOTIDE SEQUENCE [LARGE SCALE GENOMIC DNA]</scope>
    <source>
        <strain evidence="5 6">G1</strain>
    </source>
</reference>
<dbReference type="PANTHER" id="PTHR10026">
    <property type="entry name" value="CYCLIN"/>
    <property type="match status" value="1"/>
</dbReference>
<feature type="compositionally biased region" description="Polar residues" evidence="2">
    <location>
        <begin position="299"/>
        <end position="309"/>
    </location>
</feature>
<accession>A0A1Y2D0Q9</accession>
<keyword evidence="6" id="KW-1185">Reference proteome</keyword>
<dbReference type="InterPro" id="IPR006671">
    <property type="entry name" value="Cyclin_N"/>
</dbReference>
<dbReference type="CDD" id="cd20546">
    <property type="entry name" value="CYCLIN_SpCG1C_ScCTK2-like_rpt2"/>
    <property type="match status" value="1"/>
</dbReference>
<feature type="domain" description="Cyclin C-terminal" evidence="4">
    <location>
        <begin position="155"/>
        <end position="262"/>
    </location>
</feature>
<keyword evidence="1" id="KW-0195">Cyclin</keyword>
<feature type="domain" description="Cyclin N-terminal" evidence="3">
    <location>
        <begin position="10"/>
        <end position="151"/>
    </location>
</feature>
<dbReference type="Pfam" id="PF00134">
    <property type="entry name" value="Cyclin_N"/>
    <property type="match status" value="1"/>
</dbReference>
<dbReference type="Proteomes" id="UP000193920">
    <property type="component" value="Unassembled WGS sequence"/>
</dbReference>